<dbReference type="InterPro" id="IPR033469">
    <property type="entry name" value="CYTH-like_dom_sf"/>
</dbReference>
<dbReference type="RefSeq" id="WP_177135909.1">
    <property type="nucleotide sequence ID" value="NZ_VYGV01000009.1"/>
</dbReference>
<dbReference type="SMART" id="SM00880">
    <property type="entry name" value="CHAD"/>
    <property type="match status" value="1"/>
</dbReference>
<dbReference type="Gene3D" id="1.40.20.10">
    <property type="entry name" value="CHAD domain"/>
    <property type="match status" value="1"/>
</dbReference>
<dbReference type="PROSITE" id="PS51708">
    <property type="entry name" value="CHAD"/>
    <property type="match status" value="1"/>
</dbReference>
<reference evidence="3 4" key="1">
    <citation type="submission" date="2019-09" db="EMBL/GenBank/DDBJ databases">
        <title>Hydrogenophaga aromatica sp. nov., isolated from a para-xylene-degrading enrichment culture.</title>
        <authorList>
            <person name="Tancsics A."/>
            <person name="Banerjee S."/>
        </authorList>
    </citation>
    <scope>NUCLEOTIDE SEQUENCE [LARGE SCALE GENOMIC DNA]</scope>
    <source>
        <strain evidence="3 4">D2P1</strain>
    </source>
</reference>
<dbReference type="PANTHER" id="PTHR39569">
    <property type="entry name" value="INORGANIC TRIPHOSPHATASE"/>
    <property type="match status" value="1"/>
</dbReference>
<comment type="caution">
    <text evidence="3">The sequence shown here is derived from an EMBL/GenBank/DDBJ whole genome shotgun (WGS) entry which is preliminary data.</text>
</comment>
<dbReference type="Gene3D" id="2.40.320.10">
    <property type="entry name" value="Hypothetical Protein Pfu-838710-001"/>
    <property type="match status" value="1"/>
</dbReference>
<sequence length="510" mass="56462">MAQETELKLALFTRDLPRLLAHPLLAAQEPQRQRLLNTYFDTPDLALMRQRIAVRERRVGRRTLLTVKTEGASAGGLSRRGEWEGPTQPGELDFASLVDSAALATALTGLRPRLVPLFRTDFTRRSWQLKHGGAHIEVALDEGHITTRPAGARPGDTRRELILELELELKSGPVDALLDLAHTLALGPQGWSAQGIWLYPSDRSKAERGLALFLGQPPGPLREAPLKLPADGDPVQAFCATALACLAQLQGNVLALLQTPEAGPLPDPEYIHQARVALRRLRTGLRLFRPFLPRRFSAHWSAHWQAAAGQLGDARNWDVLATTWLPQLLGDGRQTETLTRWVTQMRHEANQRARQALLEPAFALGQLAFVRALLALQGRAPRAGQPALTEWAHATLQQRHRRLQRAVRLAARQAASERHALRIELKKLRYAQSFLSSLLPPQRRGSGSLKRAQELLGTLNDFHTAELLLADAPAPAGQKVIGRLQELTAVHLADLPGVQQQLLRAIATWD</sequence>
<protein>
    <submittedName>
        <fullName evidence="3">CHAD domain-containing protein</fullName>
    </submittedName>
</protein>
<name>A0A7Y8GW65_9BURK</name>
<proteinExistence type="predicted"/>
<dbReference type="GO" id="GO:0046872">
    <property type="term" value="F:metal ion binding"/>
    <property type="evidence" value="ECO:0007669"/>
    <property type="project" value="TreeGrafter"/>
</dbReference>
<gene>
    <name evidence="3" type="ORF">F3K02_12170</name>
</gene>
<organism evidence="3 4">
    <name type="scientific">Hydrogenophaga aromaticivorans</name>
    <dbReference type="NCBI Taxonomy" id="2610898"/>
    <lineage>
        <taxon>Bacteria</taxon>
        <taxon>Pseudomonadati</taxon>
        <taxon>Pseudomonadota</taxon>
        <taxon>Betaproteobacteria</taxon>
        <taxon>Burkholderiales</taxon>
        <taxon>Comamonadaceae</taxon>
        <taxon>Hydrogenophaga</taxon>
    </lineage>
</organism>
<evidence type="ECO:0000259" key="2">
    <source>
        <dbReference type="PROSITE" id="PS51708"/>
    </source>
</evidence>
<dbReference type="PROSITE" id="PS51707">
    <property type="entry name" value="CYTH"/>
    <property type="match status" value="1"/>
</dbReference>
<evidence type="ECO:0000313" key="4">
    <source>
        <dbReference type="Proteomes" id="UP000545507"/>
    </source>
</evidence>
<evidence type="ECO:0000313" key="3">
    <source>
        <dbReference type="EMBL" id="NWF46000.1"/>
    </source>
</evidence>
<dbReference type="InterPro" id="IPR039013">
    <property type="entry name" value="YgiF"/>
</dbReference>
<dbReference type="InterPro" id="IPR038186">
    <property type="entry name" value="CHAD_dom_sf"/>
</dbReference>
<dbReference type="AlphaFoldDB" id="A0A7Y8GW65"/>
<dbReference type="CDD" id="cd07756">
    <property type="entry name" value="CYTH-like_Pase_CHAD"/>
    <property type="match status" value="1"/>
</dbReference>
<dbReference type="Pfam" id="PF05235">
    <property type="entry name" value="CHAD"/>
    <property type="match status" value="1"/>
</dbReference>
<dbReference type="Pfam" id="PF01928">
    <property type="entry name" value="CYTH"/>
    <property type="match status" value="1"/>
</dbReference>
<dbReference type="Proteomes" id="UP000545507">
    <property type="component" value="Unassembled WGS sequence"/>
</dbReference>
<evidence type="ECO:0000259" key="1">
    <source>
        <dbReference type="PROSITE" id="PS51707"/>
    </source>
</evidence>
<dbReference type="SMART" id="SM01118">
    <property type="entry name" value="CYTH"/>
    <property type="match status" value="1"/>
</dbReference>
<dbReference type="GO" id="GO:0050355">
    <property type="term" value="F:inorganic triphosphate phosphatase activity"/>
    <property type="evidence" value="ECO:0007669"/>
    <property type="project" value="InterPro"/>
</dbReference>
<dbReference type="InterPro" id="IPR007899">
    <property type="entry name" value="CHAD_dom"/>
</dbReference>
<accession>A0A7Y8GW65</accession>
<keyword evidence="4" id="KW-1185">Reference proteome</keyword>
<feature type="domain" description="CHAD" evidence="2">
    <location>
        <begin position="231"/>
        <end position="504"/>
    </location>
</feature>
<dbReference type="InterPro" id="IPR023577">
    <property type="entry name" value="CYTH_domain"/>
</dbReference>
<feature type="domain" description="CYTH" evidence="1">
    <location>
        <begin position="2"/>
        <end position="216"/>
    </location>
</feature>
<dbReference type="PANTHER" id="PTHR39569:SF1">
    <property type="entry name" value="INORGANIC TRIPHOSPHATASE"/>
    <property type="match status" value="1"/>
</dbReference>
<dbReference type="SUPFAM" id="SSF55154">
    <property type="entry name" value="CYTH-like phosphatases"/>
    <property type="match status" value="1"/>
</dbReference>
<dbReference type="EMBL" id="VYGV01000009">
    <property type="protein sequence ID" value="NWF46000.1"/>
    <property type="molecule type" value="Genomic_DNA"/>
</dbReference>